<dbReference type="AlphaFoldDB" id="A0A443NRX2"/>
<keyword evidence="1" id="KW-0175">Coiled coil</keyword>
<keyword evidence="3" id="KW-1185">Reference proteome</keyword>
<dbReference type="PANTHER" id="PTHR46757">
    <property type="entry name" value="SORTING NEXIN-RELATED"/>
    <property type="match status" value="1"/>
</dbReference>
<dbReference type="PANTHER" id="PTHR46757:SF2">
    <property type="entry name" value="OS05G0346100 PROTEIN"/>
    <property type="match status" value="1"/>
</dbReference>
<feature type="coiled-coil region" evidence="1">
    <location>
        <begin position="77"/>
        <end position="104"/>
    </location>
</feature>
<proteinExistence type="predicted"/>
<organism evidence="2 3">
    <name type="scientific">Cinnamomum micranthum f. kanehirae</name>
    <dbReference type="NCBI Taxonomy" id="337451"/>
    <lineage>
        <taxon>Eukaryota</taxon>
        <taxon>Viridiplantae</taxon>
        <taxon>Streptophyta</taxon>
        <taxon>Embryophyta</taxon>
        <taxon>Tracheophyta</taxon>
        <taxon>Spermatophyta</taxon>
        <taxon>Magnoliopsida</taxon>
        <taxon>Magnoliidae</taxon>
        <taxon>Laurales</taxon>
        <taxon>Lauraceae</taxon>
        <taxon>Cinnamomum</taxon>
    </lineage>
</organism>
<dbReference type="InterPro" id="IPR044279">
    <property type="entry name" value="SNX2A/B"/>
</dbReference>
<comment type="caution">
    <text evidence="2">The sequence shown here is derived from an EMBL/GenBank/DDBJ whole genome shotgun (WGS) entry which is preliminary data.</text>
</comment>
<protein>
    <submittedName>
        <fullName evidence="2">Sorting nexin 2A-like protein</fullName>
    </submittedName>
</protein>
<evidence type="ECO:0000313" key="2">
    <source>
        <dbReference type="EMBL" id="RWR81273.1"/>
    </source>
</evidence>
<reference evidence="2 3" key="1">
    <citation type="journal article" date="2019" name="Nat. Plants">
        <title>Stout camphor tree genome fills gaps in understanding of flowering plant genome evolution.</title>
        <authorList>
            <person name="Chaw S.M."/>
            <person name="Liu Y.C."/>
            <person name="Wu Y.W."/>
            <person name="Wang H.Y."/>
            <person name="Lin C.I."/>
            <person name="Wu C.S."/>
            <person name="Ke H.M."/>
            <person name="Chang L.Y."/>
            <person name="Hsu C.Y."/>
            <person name="Yang H.T."/>
            <person name="Sudianto E."/>
            <person name="Hsu M.H."/>
            <person name="Wu K.P."/>
            <person name="Wang L.N."/>
            <person name="Leebens-Mack J.H."/>
            <person name="Tsai I.J."/>
        </authorList>
    </citation>
    <scope>NUCLEOTIDE SEQUENCE [LARGE SCALE GENOMIC DNA]</scope>
    <source>
        <strain evidence="3">cv. Chaw 1501</strain>
        <tissue evidence="2">Young leaves</tissue>
    </source>
</reference>
<sequence>MWLESQGKLPLPVTTDVASRMLDGAVKLPRQLFGEQGSVVAPHEAVQPAKGGRDLLRIFKELKQAVVNDWSGARPAVVEEDKEFMEKKEKIQDLEQQLSTTSQQVFLSSVIFLLL</sequence>
<dbReference type="STRING" id="337451.A0A443NRX2"/>
<gene>
    <name evidence="2" type="ORF">CKAN_00994900</name>
</gene>
<dbReference type="EMBL" id="QPKB01000003">
    <property type="protein sequence ID" value="RWR81273.1"/>
    <property type="molecule type" value="Genomic_DNA"/>
</dbReference>
<accession>A0A443NRX2</accession>
<evidence type="ECO:0000256" key="1">
    <source>
        <dbReference type="SAM" id="Coils"/>
    </source>
</evidence>
<dbReference type="OrthoDB" id="271164at2759"/>
<dbReference type="Proteomes" id="UP000283530">
    <property type="component" value="Unassembled WGS sequence"/>
</dbReference>
<name>A0A443NRX2_9MAGN</name>
<evidence type="ECO:0000313" key="3">
    <source>
        <dbReference type="Proteomes" id="UP000283530"/>
    </source>
</evidence>